<evidence type="ECO:0000256" key="4">
    <source>
        <dbReference type="PROSITE-ProRule" id="PRU00335"/>
    </source>
</evidence>
<dbReference type="AlphaFoldDB" id="A0A7D6DZW2"/>
<dbReference type="GO" id="GO:0003700">
    <property type="term" value="F:DNA-binding transcription factor activity"/>
    <property type="evidence" value="ECO:0007669"/>
    <property type="project" value="TreeGrafter"/>
</dbReference>
<dbReference type="PANTHER" id="PTHR30055">
    <property type="entry name" value="HTH-TYPE TRANSCRIPTIONAL REGULATOR RUTR"/>
    <property type="match status" value="1"/>
</dbReference>
<feature type="domain" description="HTH tetR-type" evidence="6">
    <location>
        <begin position="27"/>
        <end position="87"/>
    </location>
</feature>
<gene>
    <name evidence="7" type="ORF">H0P51_07375</name>
</gene>
<evidence type="ECO:0000256" key="5">
    <source>
        <dbReference type="SAM" id="MobiDB-lite"/>
    </source>
</evidence>
<sequence>MSRRSRPVRRTTSARRPPGRPADVDSDDTRRLILDSAEQLFSDKGFATTTLKAIAENAGMTQGTVYHHFRTKHELFEAVNDRANDRMLIPMGEAAEAQRTFAGKLASVFDVATEIVRTQPLTAQFVAVVRLETRRHVEIADTGGDLRWARLWRDLVDTGVRTGEIDAADRDWALAMLVAVFLGLGQVSVELDFDRYQMTVDGFKRAFPHSFITPRNTVARHNPDVRTARRSGSGRRP</sequence>
<dbReference type="PANTHER" id="PTHR30055:SF234">
    <property type="entry name" value="HTH-TYPE TRANSCRIPTIONAL REGULATOR BETI"/>
    <property type="match status" value="1"/>
</dbReference>
<keyword evidence="2 4" id="KW-0238">DNA-binding</keyword>
<dbReference type="InterPro" id="IPR050109">
    <property type="entry name" value="HTH-type_TetR-like_transc_reg"/>
</dbReference>
<proteinExistence type="predicted"/>
<evidence type="ECO:0000259" key="6">
    <source>
        <dbReference type="PROSITE" id="PS50977"/>
    </source>
</evidence>
<name>A0A7D6DZW2_9MYCO</name>
<dbReference type="PRINTS" id="PR00455">
    <property type="entry name" value="HTHTETR"/>
</dbReference>
<feature type="region of interest" description="Disordered" evidence="5">
    <location>
        <begin position="1"/>
        <end position="27"/>
    </location>
</feature>
<accession>A0A7D6DZW2</accession>
<dbReference type="Gene3D" id="1.10.357.10">
    <property type="entry name" value="Tetracycline Repressor, domain 2"/>
    <property type="match status" value="1"/>
</dbReference>
<keyword evidence="3" id="KW-0804">Transcription</keyword>
<dbReference type="Proteomes" id="UP000510682">
    <property type="component" value="Chromosome"/>
</dbReference>
<protein>
    <submittedName>
        <fullName evidence="7">TetR/AcrR family transcriptional regulator</fullName>
    </submittedName>
</protein>
<evidence type="ECO:0000256" key="2">
    <source>
        <dbReference type="ARBA" id="ARBA00023125"/>
    </source>
</evidence>
<organism evidence="7 8">
    <name type="scientific">Mycobacterium vicinigordonae</name>
    <dbReference type="NCBI Taxonomy" id="1719132"/>
    <lineage>
        <taxon>Bacteria</taxon>
        <taxon>Bacillati</taxon>
        <taxon>Actinomycetota</taxon>
        <taxon>Actinomycetes</taxon>
        <taxon>Mycobacteriales</taxon>
        <taxon>Mycobacteriaceae</taxon>
        <taxon>Mycobacterium</taxon>
    </lineage>
</organism>
<feature type="DNA-binding region" description="H-T-H motif" evidence="4">
    <location>
        <begin position="50"/>
        <end position="69"/>
    </location>
</feature>
<feature type="region of interest" description="Disordered" evidence="5">
    <location>
        <begin position="218"/>
        <end position="237"/>
    </location>
</feature>
<dbReference type="InterPro" id="IPR009057">
    <property type="entry name" value="Homeodomain-like_sf"/>
</dbReference>
<evidence type="ECO:0000313" key="8">
    <source>
        <dbReference type="Proteomes" id="UP000510682"/>
    </source>
</evidence>
<keyword evidence="8" id="KW-1185">Reference proteome</keyword>
<feature type="compositionally biased region" description="Basic residues" evidence="5">
    <location>
        <begin position="1"/>
        <end position="13"/>
    </location>
</feature>
<feature type="compositionally biased region" description="Basic residues" evidence="5">
    <location>
        <begin position="228"/>
        <end position="237"/>
    </location>
</feature>
<dbReference type="PROSITE" id="PS50977">
    <property type="entry name" value="HTH_TETR_2"/>
    <property type="match status" value="1"/>
</dbReference>
<dbReference type="SUPFAM" id="SSF46689">
    <property type="entry name" value="Homeodomain-like"/>
    <property type="match status" value="1"/>
</dbReference>
<dbReference type="GO" id="GO:0000976">
    <property type="term" value="F:transcription cis-regulatory region binding"/>
    <property type="evidence" value="ECO:0007669"/>
    <property type="project" value="TreeGrafter"/>
</dbReference>
<reference evidence="7" key="1">
    <citation type="submission" date="2020-07" db="EMBL/GenBank/DDBJ databases">
        <title>Description of Mycobacterium gordonae subsp. intergordonae subsp.nov. and Mycobacterium gordonae subsp. gordonae subsp. nov.</title>
        <authorList>
            <person name="Huang H."/>
        </authorList>
    </citation>
    <scope>NUCLEOTIDE SEQUENCE [LARGE SCALE GENOMIC DNA]</scope>
    <source>
        <strain evidence="7">24T</strain>
    </source>
</reference>
<dbReference type="RefSeq" id="WP_180917312.1">
    <property type="nucleotide sequence ID" value="NZ_CP059165.1"/>
</dbReference>
<keyword evidence="1" id="KW-0805">Transcription regulation</keyword>
<dbReference type="Pfam" id="PF00440">
    <property type="entry name" value="TetR_N"/>
    <property type="match status" value="1"/>
</dbReference>
<evidence type="ECO:0000256" key="1">
    <source>
        <dbReference type="ARBA" id="ARBA00023015"/>
    </source>
</evidence>
<dbReference type="KEGG" id="mgor:H0P51_07375"/>
<dbReference type="InterPro" id="IPR001647">
    <property type="entry name" value="HTH_TetR"/>
</dbReference>
<evidence type="ECO:0000313" key="7">
    <source>
        <dbReference type="EMBL" id="QLL08727.1"/>
    </source>
</evidence>
<reference evidence="7" key="2">
    <citation type="submission" date="2020-07" db="EMBL/GenBank/DDBJ databases">
        <authorList>
            <person name="Yu X."/>
        </authorList>
    </citation>
    <scope>NUCLEOTIDE SEQUENCE [LARGE SCALE GENOMIC DNA]</scope>
    <source>
        <strain evidence="7">24T</strain>
    </source>
</reference>
<evidence type="ECO:0000256" key="3">
    <source>
        <dbReference type="ARBA" id="ARBA00023163"/>
    </source>
</evidence>
<dbReference type="EMBL" id="CP059165">
    <property type="protein sequence ID" value="QLL08727.1"/>
    <property type="molecule type" value="Genomic_DNA"/>
</dbReference>